<dbReference type="Gene3D" id="1.10.238.10">
    <property type="entry name" value="EF-hand"/>
    <property type="match status" value="2"/>
</dbReference>
<dbReference type="PANTHER" id="PTHR23048:SF0">
    <property type="entry name" value="CALMODULIN LIKE 3"/>
    <property type="match status" value="1"/>
</dbReference>
<feature type="non-terminal residue" evidence="6">
    <location>
        <position position="330"/>
    </location>
</feature>
<keyword evidence="3" id="KW-0677">Repeat</keyword>
<organism evidence="6 7">
    <name type="scientific">Durusdinium trenchii</name>
    <dbReference type="NCBI Taxonomy" id="1381693"/>
    <lineage>
        <taxon>Eukaryota</taxon>
        <taxon>Sar</taxon>
        <taxon>Alveolata</taxon>
        <taxon>Dinophyceae</taxon>
        <taxon>Suessiales</taxon>
        <taxon>Symbiodiniaceae</taxon>
        <taxon>Durusdinium</taxon>
    </lineage>
</organism>
<comment type="caution">
    <text evidence="6">The sequence shown here is derived from an EMBL/GenBank/DDBJ whole genome shotgun (WGS) entry which is preliminary data.</text>
</comment>
<keyword evidence="2" id="KW-0479">Metal-binding</keyword>
<feature type="domain" description="EF-hand" evidence="5">
    <location>
        <begin position="86"/>
        <end position="121"/>
    </location>
</feature>
<keyword evidence="7" id="KW-1185">Reference proteome</keyword>
<dbReference type="EMBL" id="CAXAMN010022696">
    <property type="protein sequence ID" value="CAK9072087.1"/>
    <property type="molecule type" value="Genomic_DNA"/>
</dbReference>
<protein>
    <recommendedName>
        <fullName evidence="1">Calmodulin</fullName>
    </recommendedName>
</protein>
<reference evidence="6 7" key="1">
    <citation type="submission" date="2024-02" db="EMBL/GenBank/DDBJ databases">
        <authorList>
            <person name="Chen Y."/>
            <person name="Shah S."/>
            <person name="Dougan E. K."/>
            <person name="Thang M."/>
            <person name="Chan C."/>
        </authorList>
    </citation>
    <scope>NUCLEOTIDE SEQUENCE [LARGE SCALE GENOMIC DNA]</scope>
</reference>
<evidence type="ECO:0000313" key="6">
    <source>
        <dbReference type="EMBL" id="CAK9072087.1"/>
    </source>
</evidence>
<dbReference type="Proteomes" id="UP001642484">
    <property type="component" value="Unassembled WGS sequence"/>
</dbReference>
<gene>
    <name evidence="6" type="ORF">CCMP2556_LOCUS35460</name>
</gene>
<sequence length="330" mass="37658">MGDADGEGDGLTGPDRLKYTEAFNIFDKHQQGYIPWKPDFAKLWRAIGQNPTEAELRRIIEENDTGTGHFQLEACQFGSVFFKDALRKEQLIEAFKTFDKDGKGTLTIAQIRYVMMTMGDPLNDEEADRFIDFADKNKEGPTAEIDYEELVERLDETWKGYFLRNLCGLPFEKFKHCKPLAVGNRDQLQERRSPGAVAIGRLAFTCVGPRHQPPPSQLCFKDETGLLCVGRKEVPLPLAFTAKAETELFDNALPESQAQLYWNFGLKPNIGLQVRKLDRKGRMSDGPVLRACQEQVIPRCFSTTEDFFRERKIQTKLEPWRIPSGKTPEE</sequence>
<evidence type="ECO:0000256" key="4">
    <source>
        <dbReference type="ARBA" id="ARBA00022990"/>
    </source>
</evidence>
<dbReference type="SUPFAM" id="SSF47473">
    <property type="entry name" value="EF-hand"/>
    <property type="match status" value="1"/>
</dbReference>
<evidence type="ECO:0000259" key="5">
    <source>
        <dbReference type="PROSITE" id="PS50222"/>
    </source>
</evidence>
<evidence type="ECO:0000256" key="1">
    <source>
        <dbReference type="ARBA" id="ARBA00020786"/>
    </source>
</evidence>
<dbReference type="InterPro" id="IPR050230">
    <property type="entry name" value="CALM/Myosin/TropC-like"/>
</dbReference>
<keyword evidence="4" id="KW-0007">Acetylation</keyword>
<evidence type="ECO:0000256" key="3">
    <source>
        <dbReference type="ARBA" id="ARBA00022737"/>
    </source>
</evidence>
<dbReference type="PROSITE" id="PS50222">
    <property type="entry name" value="EF_HAND_2"/>
    <property type="match status" value="1"/>
</dbReference>
<dbReference type="CDD" id="cd00051">
    <property type="entry name" value="EFh"/>
    <property type="match status" value="1"/>
</dbReference>
<dbReference type="SMART" id="SM00054">
    <property type="entry name" value="EFh"/>
    <property type="match status" value="2"/>
</dbReference>
<evidence type="ECO:0000256" key="2">
    <source>
        <dbReference type="ARBA" id="ARBA00022723"/>
    </source>
</evidence>
<dbReference type="InterPro" id="IPR002048">
    <property type="entry name" value="EF_hand_dom"/>
</dbReference>
<name>A0ABP0P7Q0_9DINO</name>
<dbReference type="PANTHER" id="PTHR23048">
    <property type="entry name" value="MYOSIN LIGHT CHAIN 1, 3"/>
    <property type="match status" value="1"/>
</dbReference>
<proteinExistence type="predicted"/>
<evidence type="ECO:0000313" key="7">
    <source>
        <dbReference type="Proteomes" id="UP001642484"/>
    </source>
</evidence>
<dbReference type="Pfam" id="PF13499">
    <property type="entry name" value="EF-hand_7"/>
    <property type="match status" value="1"/>
</dbReference>
<accession>A0ABP0P7Q0</accession>
<dbReference type="InterPro" id="IPR011992">
    <property type="entry name" value="EF-hand-dom_pair"/>
</dbReference>